<evidence type="ECO:0008006" key="2">
    <source>
        <dbReference type="Google" id="ProtNLM"/>
    </source>
</evidence>
<dbReference type="SUPFAM" id="SSF52540">
    <property type="entry name" value="P-loop containing nucleoside triphosphate hydrolases"/>
    <property type="match status" value="1"/>
</dbReference>
<evidence type="ECO:0000313" key="1">
    <source>
        <dbReference type="EMBL" id="CBX28999.1"/>
    </source>
</evidence>
<dbReference type="InterPro" id="IPR040632">
    <property type="entry name" value="Sulfotransfer_4"/>
</dbReference>
<dbReference type="PANTHER" id="PTHR36978">
    <property type="entry name" value="P-LOOP CONTAINING NUCLEOTIDE TRIPHOSPHATE HYDROLASE"/>
    <property type="match status" value="1"/>
</dbReference>
<proteinExistence type="predicted"/>
<dbReference type="EMBL" id="FR695871">
    <property type="protein sequence ID" value="CBX28999.1"/>
    <property type="molecule type" value="Genomic_DNA"/>
</dbReference>
<gene>
    <name evidence="1" type="ORF">N47_P17040</name>
</gene>
<dbReference type="PANTHER" id="PTHR36978:SF4">
    <property type="entry name" value="P-LOOP CONTAINING NUCLEOSIDE TRIPHOSPHATE HYDROLASE PROTEIN"/>
    <property type="match status" value="1"/>
</dbReference>
<reference evidence="1" key="1">
    <citation type="journal article" date="2011" name="Environ. Microbiol.">
        <title>Genomic insights into the metabolic potential of the polycyclic aromatic hydrocarbon degrading sulfate-reducing Deltaproteobacterium N47.</title>
        <authorList>
            <person name="Bergmann F."/>
            <person name="Selesi D."/>
            <person name="Weinmaier T."/>
            <person name="Tischler P."/>
            <person name="Rattei T."/>
            <person name="Meckenstock R.U."/>
        </authorList>
    </citation>
    <scope>NUCLEOTIDE SEQUENCE</scope>
</reference>
<sequence>MKVIGAGFPRTGTMSMQAALTRLGYRCYHMQNVSREKGHVQAWTDLVKERGPMDWKKLFRDYQATVDAPPPACFYYADLLCEFPDAKVVLTVRDPNRWYESIMTLFKTMKPLRSIGYVIPTLGRFIRLVDSLCDKFIAPTRDRKAFIEGYERHILKVQETVPSDRLLVFRVKEGWEPLCAFLNCDIPKDTPFPHLNEGSTTLKTKFRENFRPVRLRIVNFWNELLIM</sequence>
<accession>E1YEK5</accession>
<dbReference type="Pfam" id="PF17784">
    <property type="entry name" value="Sulfotransfer_4"/>
    <property type="match status" value="1"/>
</dbReference>
<name>E1YEK5_9BACT</name>
<organism evidence="1">
    <name type="scientific">uncultured Desulfobacterium sp</name>
    <dbReference type="NCBI Taxonomy" id="201089"/>
    <lineage>
        <taxon>Bacteria</taxon>
        <taxon>Pseudomonadati</taxon>
        <taxon>Thermodesulfobacteriota</taxon>
        <taxon>Desulfobacteria</taxon>
        <taxon>Desulfobacterales</taxon>
        <taxon>Desulfobacteriaceae</taxon>
        <taxon>Desulfobacterium</taxon>
        <taxon>environmental samples</taxon>
    </lineage>
</organism>
<dbReference type="InterPro" id="IPR027417">
    <property type="entry name" value="P-loop_NTPase"/>
</dbReference>
<protein>
    <recommendedName>
        <fullName evidence="2">Sulfotransferase family protein</fullName>
    </recommendedName>
</protein>
<dbReference type="Gene3D" id="3.40.50.300">
    <property type="entry name" value="P-loop containing nucleotide triphosphate hydrolases"/>
    <property type="match status" value="1"/>
</dbReference>
<dbReference type="AlphaFoldDB" id="E1YEK5"/>